<dbReference type="EC" id="5.1.3.32" evidence="5"/>
<dbReference type="GO" id="GO:0005737">
    <property type="term" value="C:cytoplasm"/>
    <property type="evidence" value="ECO:0007669"/>
    <property type="project" value="InterPro"/>
</dbReference>
<evidence type="ECO:0000256" key="2">
    <source>
        <dbReference type="ARBA" id="ARBA00023235"/>
    </source>
</evidence>
<dbReference type="PANTHER" id="PTHR34389:SF2">
    <property type="entry name" value="L-RHAMNOSE MUTAROTASE"/>
    <property type="match status" value="1"/>
</dbReference>
<dbReference type="AlphaFoldDB" id="G0J5Y4"/>
<keyword evidence="4" id="KW-0684">Rhamnose metabolism</keyword>
<evidence type="ECO:0000256" key="3">
    <source>
        <dbReference type="ARBA" id="ARBA00023277"/>
    </source>
</evidence>
<gene>
    <name evidence="6" type="ordered locus">Cycma_2305</name>
</gene>
<dbReference type="PANTHER" id="PTHR34389">
    <property type="entry name" value="L-RHAMNOSE MUTAROTASE"/>
    <property type="match status" value="1"/>
</dbReference>
<keyword evidence="1" id="KW-0963">Cytoplasm</keyword>
<organism evidence="6 7">
    <name type="scientific">Cyclobacterium marinum (strain ATCC 25205 / DSM 745 / LMG 13164 / NCIMB 1802)</name>
    <name type="common">Flectobacillus marinus</name>
    <dbReference type="NCBI Taxonomy" id="880070"/>
    <lineage>
        <taxon>Bacteria</taxon>
        <taxon>Pseudomonadati</taxon>
        <taxon>Bacteroidota</taxon>
        <taxon>Cytophagia</taxon>
        <taxon>Cytophagales</taxon>
        <taxon>Cyclobacteriaceae</taxon>
        <taxon>Cyclobacterium</taxon>
    </lineage>
</organism>
<sequence>MRAININGIMGLTPRSRKKIDKTIMISVAFTMKLLPGNEEEYEKRHNEIWPELAELLREAGIREYHIFLDKATGTLFAFQNLEEENQTNHLAKETIMKKWWAFMGDIMETNPDQSPKVNRLEKVFSL</sequence>
<dbReference type="InterPro" id="IPR013448">
    <property type="entry name" value="L-rhamnose_mutarotase"/>
</dbReference>
<evidence type="ECO:0000313" key="7">
    <source>
        <dbReference type="Proteomes" id="UP000001635"/>
    </source>
</evidence>
<dbReference type="STRING" id="880070.Cycma_2305"/>
<dbReference type="HOGENOM" id="CLU_100689_2_0_10"/>
<keyword evidence="2" id="KW-0413">Isomerase</keyword>
<protein>
    <recommendedName>
        <fullName evidence="5">L-rhamnose mutarotase</fullName>
        <ecNumber evidence="5">5.1.3.32</ecNumber>
    </recommendedName>
</protein>
<dbReference type="NCBIfam" id="TIGR02625">
    <property type="entry name" value="YiiL_rotase"/>
    <property type="match status" value="1"/>
</dbReference>
<dbReference type="Pfam" id="PF05336">
    <property type="entry name" value="rhaM"/>
    <property type="match status" value="1"/>
</dbReference>
<dbReference type="GO" id="GO:0019301">
    <property type="term" value="P:rhamnose catabolic process"/>
    <property type="evidence" value="ECO:0007669"/>
    <property type="project" value="UniProtKB-UniRule"/>
</dbReference>
<dbReference type="GO" id="GO:0062192">
    <property type="term" value="F:L-rhamnose mutarotase activity"/>
    <property type="evidence" value="ECO:0007669"/>
    <property type="project" value="UniProtKB-UniRule"/>
</dbReference>
<evidence type="ECO:0000256" key="5">
    <source>
        <dbReference type="NCBIfam" id="TIGR02625"/>
    </source>
</evidence>
<dbReference type="RefSeq" id="WP_014020340.1">
    <property type="nucleotide sequence ID" value="NC_015914.1"/>
</dbReference>
<dbReference type="Proteomes" id="UP000001635">
    <property type="component" value="Chromosome"/>
</dbReference>
<evidence type="ECO:0000256" key="4">
    <source>
        <dbReference type="ARBA" id="ARBA00023308"/>
    </source>
</evidence>
<dbReference type="Gene3D" id="3.30.70.100">
    <property type="match status" value="1"/>
</dbReference>
<proteinExistence type="predicted"/>
<dbReference type="SUPFAM" id="SSF54909">
    <property type="entry name" value="Dimeric alpha+beta barrel"/>
    <property type="match status" value="1"/>
</dbReference>
<evidence type="ECO:0000256" key="1">
    <source>
        <dbReference type="ARBA" id="ARBA00022490"/>
    </source>
</evidence>
<dbReference type="eggNOG" id="COG3254">
    <property type="taxonomic scope" value="Bacteria"/>
</dbReference>
<dbReference type="EMBL" id="CP002955">
    <property type="protein sequence ID" value="AEL26047.1"/>
    <property type="molecule type" value="Genomic_DNA"/>
</dbReference>
<keyword evidence="7" id="KW-1185">Reference proteome</keyword>
<evidence type="ECO:0000313" key="6">
    <source>
        <dbReference type="EMBL" id="AEL26047.1"/>
    </source>
</evidence>
<keyword evidence="3" id="KW-0119">Carbohydrate metabolism</keyword>
<accession>G0J5Y4</accession>
<name>G0J5Y4_CYCMS</name>
<dbReference type="InterPro" id="IPR008000">
    <property type="entry name" value="Rham/fucose_mutarotase"/>
</dbReference>
<dbReference type="InterPro" id="IPR011008">
    <property type="entry name" value="Dimeric_a/b-barrel"/>
</dbReference>
<reference evidence="7" key="1">
    <citation type="submission" date="2011-07" db="EMBL/GenBank/DDBJ databases">
        <title>The complete genome of Cyclobacterium marinum DSM 745.</title>
        <authorList>
            <person name="Lucas S."/>
            <person name="Han J."/>
            <person name="Lapidus A."/>
            <person name="Bruce D."/>
            <person name="Goodwin L."/>
            <person name="Pitluck S."/>
            <person name="Peters L."/>
            <person name="Kyrpides N."/>
            <person name="Mavromatis K."/>
            <person name="Ivanova N."/>
            <person name="Ovchinnikova G."/>
            <person name="Chertkov O."/>
            <person name="Detter J.C."/>
            <person name="Tapia R."/>
            <person name="Han C."/>
            <person name="Land M."/>
            <person name="Hauser L."/>
            <person name="Markowitz V."/>
            <person name="Cheng J.-F."/>
            <person name="Hugenholtz P."/>
            <person name="Woyke T."/>
            <person name="Wu D."/>
            <person name="Tindall B."/>
            <person name="Schuetze A."/>
            <person name="Brambilla E."/>
            <person name="Klenk H.-P."/>
            <person name="Eisen J.A."/>
        </authorList>
    </citation>
    <scope>NUCLEOTIDE SEQUENCE [LARGE SCALE GENOMIC DNA]</scope>
    <source>
        <strain evidence="7">ATCC 25205 / DSM 745 / LMG 13164 / NCIMB 1802</strain>
    </source>
</reference>
<dbReference type="KEGG" id="cmr:Cycma_2305"/>